<dbReference type="AlphaFoldDB" id="F2JP72"/>
<gene>
    <name evidence="1" type="ordered locus">Clole_3116</name>
</gene>
<dbReference type="HOGENOM" id="CLU_2786290_0_0_9"/>
<organism evidence="1 2">
    <name type="scientific">Cellulosilyticum lentocellum (strain ATCC 49066 / DSM 5427 / NCIMB 11756 / RHM5)</name>
    <name type="common">Clostridium lentocellum</name>
    <dbReference type="NCBI Taxonomy" id="642492"/>
    <lineage>
        <taxon>Bacteria</taxon>
        <taxon>Bacillati</taxon>
        <taxon>Bacillota</taxon>
        <taxon>Clostridia</taxon>
        <taxon>Lachnospirales</taxon>
        <taxon>Cellulosilyticaceae</taxon>
        <taxon>Cellulosilyticum</taxon>
    </lineage>
</organism>
<dbReference type="EMBL" id="CP002582">
    <property type="protein sequence ID" value="ADZ84811.1"/>
    <property type="molecule type" value="Genomic_DNA"/>
</dbReference>
<evidence type="ECO:0000313" key="2">
    <source>
        <dbReference type="Proteomes" id="UP000008467"/>
    </source>
</evidence>
<dbReference type="Proteomes" id="UP000008467">
    <property type="component" value="Chromosome"/>
</dbReference>
<protein>
    <submittedName>
        <fullName evidence="1">Uncharacterized protein</fullName>
    </submittedName>
</protein>
<sequence>MQFVFFMHIRHLSPRIIKLAIATDKRSLWHICKAIKKANILENGQLYFSTDMEEGKTWLVSDEFRNKA</sequence>
<dbReference type="STRING" id="642492.Clole_3116"/>
<reference evidence="1 2" key="1">
    <citation type="journal article" date="2011" name="J. Bacteriol.">
        <title>Complete genome sequence of the cellulose-degrading bacterium Cellulosilyticum lentocellum.</title>
        <authorList>
            <consortium name="US DOE Joint Genome Institute"/>
            <person name="Miller D.A."/>
            <person name="Suen G."/>
            <person name="Bruce D."/>
            <person name="Copeland A."/>
            <person name="Cheng J.F."/>
            <person name="Detter C."/>
            <person name="Goodwin L.A."/>
            <person name="Han C.S."/>
            <person name="Hauser L.J."/>
            <person name="Land M.L."/>
            <person name="Lapidus A."/>
            <person name="Lucas S."/>
            <person name="Meincke L."/>
            <person name="Pitluck S."/>
            <person name="Tapia R."/>
            <person name="Teshima H."/>
            <person name="Woyke T."/>
            <person name="Fox B.G."/>
            <person name="Angert E.R."/>
            <person name="Currie C.R."/>
        </authorList>
    </citation>
    <scope>NUCLEOTIDE SEQUENCE [LARGE SCALE GENOMIC DNA]</scope>
    <source>
        <strain evidence="2">ATCC 49066 / DSM 5427 / NCIMB 11756 / RHM5</strain>
    </source>
</reference>
<accession>F2JP72</accession>
<name>F2JP72_CELLD</name>
<proteinExistence type="predicted"/>
<keyword evidence="2" id="KW-1185">Reference proteome</keyword>
<evidence type="ECO:0000313" key="1">
    <source>
        <dbReference type="EMBL" id="ADZ84811.1"/>
    </source>
</evidence>
<dbReference type="KEGG" id="cle:Clole_3116"/>